<protein>
    <submittedName>
        <fullName evidence="1">Uncharacterized protein</fullName>
    </submittedName>
</protein>
<evidence type="ECO:0000313" key="1">
    <source>
        <dbReference type="EMBL" id="KKL52233.1"/>
    </source>
</evidence>
<sequence>MRFPSRNATGLVVLAALVIALPVVGFFLARDDARGERDERLTSLTHDLQENLSLGFDADVGVVTSLRAYYA</sequence>
<dbReference type="EMBL" id="LAZR01031969">
    <property type="protein sequence ID" value="KKL52233.1"/>
    <property type="molecule type" value="Genomic_DNA"/>
</dbReference>
<reference evidence="1" key="1">
    <citation type="journal article" date="2015" name="Nature">
        <title>Complex archaea that bridge the gap between prokaryotes and eukaryotes.</title>
        <authorList>
            <person name="Spang A."/>
            <person name="Saw J.H."/>
            <person name="Jorgensen S.L."/>
            <person name="Zaremba-Niedzwiedzka K."/>
            <person name="Martijn J."/>
            <person name="Lind A.E."/>
            <person name="van Eijk R."/>
            <person name="Schleper C."/>
            <person name="Guy L."/>
            <person name="Ettema T.J."/>
        </authorList>
    </citation>
    <scope>NUCLEOTIDE SEQUENCE</scope>
</reference>
<accession>A0A0F9CS13</accession>
<feature type="non-terminal residue" evidence="1">
    <location>
        <position position="71"/>
    </location>
</feature>
<dbReference type="AlphaFoldDB" id="A0A0F9CS13"/>
<name>A0A0F9CS13_9ZZZZ</name>
<proteinExistence type="predicted"/>
<gene>
    <name evidence="1" type="ORF">LCGC14_2287530</name>
</gene>
<comment type="caution">
    <text evidence="1">The sequence shown here is derived from an EMBL/GenBank/DDBJ whole genome shotgun (WGS) entry which is preliminary data.</text>
</comment>
<organism evidence="1">
    <name type="scientific">marine sediment metagenome</name>
    <dbReference type="NCBI Taxonomy" id="412755"/>
    <lineage>
        <taxon>unclassified sequences</taxon>
        <taxon>metagenomes</taxon>
        <taxon>ecological metagenomes</taxon>
    </lineage>
</organism>